<reference evidence="1 2" key="1">
    <citation type="journal article" date="2016" name="ISME J.">
        <title>Global occurrence and heterogeneity of the Roseobacter-clade species Ruegeria mobilis.</title>
        <authorList>
            <person name="Sonnenschein E."/>
            <person name="Gram L."/>
        </authorList>
    </citation>
    <scope>NUCLEOTIDE SEQUENCE [LARGE SCALE GENOMIC DNA]</scope>
    <source>
        <strain evidence="1 2">F1926</strain>
    </source>
</reference>
<protein>
    <submittedName>
        <fullName evidence="1">Uncharacterized protein</fullName>
    </submittedName>
</protein>
<dbReference type="AlphaFoldDB" id="A0A1B1A008"/>
<name>A0A1B1A008_9RHOB</name>
<dbReference type="Proteomes" id="UP000013243">
    <property type="component" value="Chromosome"/>
</dbReference>
<gene>
    <name evidence="1" type="ORF">K529_004000</name>
</gene>
<dbReference type="OrthoDB" id="8080957at2"/>
<sequence>MKHVFRSDMEASAWRAAQSLKQIHWSDLLAFGIVRSTAKKFVNRWADAGLIARVETDDSRKVYVRTDLAPTAPAVSPSYDDSAEGNMWRSMRGLRVFSATDIAAHSNAGGVKVSVAQARAYCRLLVQSDHLRVQQTAISGKREAKFKLINNSGPVAPKPRRVKGVFDPNTADFVSLDKEVLL</sequence>
<evidence type="ECO:0000313" key="1">
    <source>
        <dbReference type="EMBL" id="ANP39920.1"/>
    </source>
</evidence>
<dbReference type="RefSeq" id="WP_005615265.1">
    <property type="nucleotide sequence ID" value="NZ_CP015230.1"/>
</dbReference>
<proteinExistence type="predicted"/>
<dbReference type="GeneID" id="28248966"/>
<organism evidence="1 2">
    <name type="scientific">Tritonibacter mobilis F1926</name>
    <dbReference type="NCBI Taxonomy" id="1265309"/>
    <lineage>
        <taxon>Bacteria</taxon>
        <taxon>Pseudomonadati</taxon>
        <taxon>Pseudomonadota</taxon>
        <taxon>Alphaproteobacteria</taxon>
        <taxon>Rhodobacterales</taxon>
        <taxon>Paracoccaceae</taxon>
        <taxon>Tritonibacter</taxon>
    </lineage>
</organism>
<accession>A0A1B1A008</accession>
<evidence type="ECO:0000313" key="2">
    <source>
        <dbReference type="Proteomes" id="UP000013243"/>
    </source>
</evidence>
<dbReference type="KEGG" id="rmb:K529_004000"/>
<dbReference type="EMBL" id="CP015230">
    <property type="protein sequence ID" value="ANP39920.1"/>
    <property type="molecule type" value="Genomic_DNA"/>
</dbReference>
<dbReference type="STRING" id="1265309.K529_004000"/>